<keyword evidence="1" id="KW-0732">Signal</keyword>
<gene>
    <name evidence="2" type="ORF">UC8_30510</name>
</gene>
<organism evidence="2 3">
    <name type="scientific">Roseimaritima ulvae</name>
    <dbReference type="NCBI Taxonomy" id="980254"/>
    <lineage>
        <taxon>Bacteria</taxon>
        <taxon>Pseudomonadati</taxon>
        <taxon>Planctomycetota</taxon>
        <taxon>Planctomycetia</taxon>
        <taxon>Pirellulales</taxon>
        <taxon>Pirellulaceae</taxon>
        <taxon>Roseimaritima</taxon>
    </lineage>
</organism>
<accession>A0A5B9R3Z9</accession>
<reference evidence="2 3" key="1">
    <citation type="submission" date="2019-08" db="EMBL/GenBank/DDBJ databases">
        <title>Deep-cultivation of Planctomycetes and their phenomic and genomic characterization uncovers novel biology.</title>
        <authorList>
            <person name="Wiegand S."/>
            <person name="Jogler M."/>
            <person name="Boedeker C."/>
            <person name="Pinto D."/>
            <person name="Vollmers J."/>
            <person name="Rivas-Marin E."/>
            <person name="Kohn T."/>
            <person name="Peeters S.H."/>
            <person name="Heuer A."/>
            <person name="Rast P."/>
            <person name="Oberbeckmann S."/>
            <person name="Bunk B."/>
            <person name="Jeske O."/>
            <person name="Meyerdierks A."/>
            <person name="Storesund J.E."/>
            <person name="Kallscheuer N."/>
            <person name="Luecker S."/>
            <person name="Lage O.M."/>
            <person name="Pohl T."/>
            <person name="Merkel B.J."/>
            <person name="Hornburger P."/>
            <person name="Mueller R.-W."/>
            <person name="Bruemmer F."/>
            <person name="Labrenz M."/>
            <person name="Spormann A.M."/>
            <person name="Op den Camp H."/>
            <person name="Overmann J."/>
            <person name="Amann R."/>
            <person name="Jetten M.S.M."/>
            <person name="Mascher T."/>
            <person name="Medema M.H."/>
            <person name="Devos D.P."/>
            <person name="Kaster A.-K."/>
            <person name="Ovreas L."/>
            <person name="Rohde M."/>
            <person name="Galperin M.Y."/>
            <person name="Jogler C."/>
        </authorList>
    </citation>
    <scope>NUCLEOTIDE SEQUENCE [LARGE SCALE GENOMIC DNA]</scope>
    <source>
        <strain evidence="2 3">UC8</strain>
    </source>
</reference>
<protein>
    <submittedName>
        <fullName evidence="2">KWG Leptospira</fullName>
    </submittedName>
</protein>
<evidence type="ECO:0000256" key="1">
    <source>
        <dbReference type="SAM" id="SignalP"/>
    </source>
</evidence>
<keyword evidence="3" id="KW-1185">Reference proteome</keyword>
<name>A0A5B9R3Z9_9BACT</name>
<dbReference type="EMBL" id="CP042914">
    <property type="protein sequence ID" value="QEG41033.1"/>
    <property type="molecule type" value="Genomic_DNA"/>
</dbReference>
<evidence type="ECO:0000313" key="2">
    <source>
        <dbReference type="EMBL" id="QEG41033.1"/>
    </source>
</evidence>
<dbReference type="Pfam" id="PF14903">
    <property type="entry name" value="WG_beta_rep"/>
    <property type="match status" value="2"/>
</dbReference>
<dbReference type="PANTHER" id="PTHR37841:SF1">
    <property type="entry name" value="DUF3298 DOMAIN-CONTAINING PROTEIN"/>
    <property type="match status" value="1"/>
</dbReference>
<sequence length="433" mass="48207" precursor="true">MQLYVLRTANWLCLIALALVAVGCDTGDTARSARDSAPSINLREARQLKQVEILASLPDKLDGVFPILKRGEKGGFLGYGLIDRSGNELVSDGMYTHVSSPFDWDDPIPFRTWIGQDGAILLAEDHYLYVGPHGKRVVLHSELETIAHDRVRLAKNHGDSLFTLYPPFLRNKHPEWFDHYGLIPIGILDMGDKWQSTENVFPRHRMTEGVVPVSNLETGKAGYADREGTIVIDLQFDYCAPFREGLAAVLQGDLYGYIDREGNTVLEPQFSRASWFDNGLAIVTDPGSDVSYQIDRNGKKIRDLPIDPLEPAPSILAGFCDGLRMVKYIRPSAEAYSGSEEYFGYLESDGKWLFEPKLEFATEFREGRAIARFPSGPPEFPVRSTAVIGRSGEVLKVIGGGGDNLVFSYGLSSYGGGRYYDSEGNRVWDDYSR</sequence>
<dbReference type="AlphaFoldDB" id="A0A5B9R3Z9"/>
<dbReference type="PANTHER" id="PTHR37841">
    <property type="entry name" value="GLR2918 PROTEIN"/>
    <property type="match status" value="1"/>
</dbReference>
<dbReference type="InterPro" id="IPR032774">
    <property type="entry name" value="WG_beta_rep"/>
</dbReference>
<dbReference type="RefSeq" id="WP_068133917.1">
    <property type="nucleotide sequence ID" value="NZ_CP042914.1"/>
</dbReference>
<dbReference type="Proteomes" id="UP000325286">
    <property type="component" value="Chromosome"/>
</dbReference>
<feature type="chain" id="PRO_5022707133" evidence="1">
    <location>
        <begin position="24"/>
        <end position="433"/>
    </location>
</feature>
<evidence type="ECO:0000313" key="3">
    <source>
        <dbReference type="Proteomes" id="UP000325286"/>
    </source>
</evidence>
<dbReference type="KEGG" id="rul:UC8_30510"/>
<feature type="signal peptide" evidence="1">
    <location>
        <begin position="1"/>
        <end position="23"/>
    </location>
</feature>
<proteinExistence type="predicted"/>
<dbReference type="OrthoDB" id="210273at2"/>
<dbReference type="PROSITE" id="PS51257">
    <property type="entry name" value="PROKAR_LIPOPROTEIN"/>
    <property type="match status" value="1"/>
</dbReference>